<feature type="region of interest" description="Disordered" evidence="1">
    <location>
        <begin position="35"/>
        <end position="62"/>
    </location>
</feature>
<gene>
    <name evidence="2" type="ORF">GCM10023094_48550</name>
</gene>
<dbReference type="PROSITE" id="PS51318">
    <property type="entry name" value="TAT"/>
    <property type="match status" value="1"/>
</dbReference>
<organism evidence="2 3">
    <name type="scientific">Rhodococcus olei</name>
    <dbReference type="NCBI Taxonomy" id="2161675"/>
    <lineage>
        <taxon>Bacteria</taxon>
        <taxon>Bacillati</taxon>
        <taxon>Actinomycetota</taxon>
        <taxon>Actinomycetes</taxon>
        <taxon>Mycobacteriales</taxon>
        <taxon>Nocardiaceae</taxon>
        <taxon>Rhodococcus</taxon>
    </lineage>
</organism>
<protein>
    <recommendedName>
        <fullName evidence="4">Multicopper oxidase</fullName>
    </recommendedName>
</protein>
<dbReference type="Gene3D" id="2.60.40.420">
    <property type="entry name" value="Cupredoxins - blue copper proteins"/>
    <property type="match status" value="1"/>
</dbReference>
<dbReference type="Proteomes" id="UP001501183">
    <property type="component" value="Unassembled WGS sequence"/>
</dbReference>
<dbReference type="InterPro" id="IPR006311">
    <property type="entry name" value="TAT_signal"/>
</dbReference>
<keyword evidence="3" id="KW-1185">Reference proteome</keyword>
<accession>A0ABP8PN38</accession>
<sequence>MTTPDAFGTPLSRRSFLTAAAVGLAGLSLTACGTRSRAPTASGVDPQALATAEATRPHSGRTVTGALTAQPTQIDLGGPVVRTLAYGDTVPAPTIRAGVGDELAITVTNSMTTPPPCTGTASHCATTWTAPNRPARTSPPATRSPTDSRYPARAPTGPTRTWACKPTTGSTSR</sequence>
<evidence type="ECO:0000313" key="2">
    <source>
        <dbReference type="EMBL" id="GAA4488533.1"/>
    </source>
</evidence>
<comment type="caution">
    <text evidence="2">The sequence shown here is derived from an EMBL/GenBank/DDBJ whole genome shotgun (WGS) entry which is preliminary data.</text>
</comment>
<evidence type="ECO:0000313" key="3">
    <source>
        <dbReference type="Proteomes" id="UP001501183"/>
    </source>
</evidence>
<dbReference type="SUPFAM" id="SSF49503">
    <property type="entry name" value="Cupredoxins"/>
    <property type="match status" value="1"/>
</dbReference>
<reference evidence="3" key="1">
    <citation type="journal article" date="2019" name="Int. J. Syst. Evol. Microbiol.">
        <title>The Global Catalogue of Microorganisms (GCM) 10K type strain sequencing project: providing services to taxonomists for standard genome sequencing and annotation.</title>
        <authorList>
            <consortium name="The Broad Institute Genomics Platform"/>
            <consortium name="The Broad Institute Genome Sequencing Center for Infectious Disease"/>
            <person name="Wu L."/>
            <person name="Ma J."/>
        </authorList>
    </citation>
    <scope>NUCLEOTIDE SEQUENCE [LARGE SCALE GENOMIC DNA]</scope>
    <source>
        <strain evidence="3">JCM 32206</strain>
    </source>
</reference>
<dbReference type="EMBL" id="BAABFB010000072">
    <property type="protein sequence ID" value="GAA4488533.1"/>
    <property type="molecule type" value="Genomic_DNA"/>
</dbReference>
<evidence type="ECO:0000256" key="1">
    <source>
        <dbReference type="SAM" id="MobiDB-lite"/>
    </source>
</evidence>
<dbReference type="InterPro" id="IPR008972">
    <property type="entry name" value="Cupredoxin"/>
</dbReference>
<proteinExistence type="predicted"/>
<evidence type="ECO:0008006" key="4">
    <source>
        <dbReference type="Google" id="ProtNLM"/>
    </source>
</evidence>
<feature type="region of interest" description="Disordered" evidence="1">
    <location>
        <begin position="127"/>
        <end position="173"/>
    </location>
</feature>
<name>A0ABP8PN38_9NOCA</name>